<protein>
    <submittedName>
        <fullName evidence="3">Anti-sigma-W factor RsiW</fullName>
    </submittedName>
</protein>
<feature type="domain" description="Putative zinc-finger" evidence="2">
    <location>
        <begin position="3"/>
        <end position="36"/>
    </location>
</feature>
<name>A0A0P8Y9R0_9CLOT</name>
<comment type="caution">
    <text evidence="3">The sequence shown here is derived from an EMBL/GenBank/DDBJ whole genome shotgun (WGS) entry which is preliminary data.</text>
</comment>
<evidence type="ECO:0000313" key="3">
    <source>
        <dbReference type="EMBL" id="KPU43627.1"/>
    </source>
</evidence>
<keyword evidence="1" id="KW-0812">Transmembrane</keyword>
<accession>A0A0P8Y9R0</accession>
<organism evidence="3 4">
    <name type="scientific">Oxobacter pfennigii</name>
    <dbReference type="NCBI Taxonomy" id="36849"/>
    <lineage>
        <taxon>Bacteria</taxon>
        <taxon>Bacillati</taxon>
        <taxon>Bacillota</taxon>
        <taxon>Clostridia</taxon>
        <taxon>Eubacteriales</taxon>
        <taxon>Clostridiaceae</taxon>
        <taxon>Oxobacter</taxon>
    </lineage>
</organism>
<dbReference type="AlphaFoldDB" id="A0A0P8Y9R0"/>
<feature type="transmembrane region" description="Helical" evidence="1">
    <location>
        <begin position="157"/>
        <end position="180"/>
    </location>
</feature>
<dbReference type="EMBL" id="LKET01000039">
    <property type="protein sequence ID" value="KPU43627.1"/>
    <property type="molecule type" value="Genomic_DNA"/>
</dbReference>
<feature type="transmembrane region" description="Helical" evidence="1">
    <location>
        <begin position="81"/>
        <end position="106"/>
    </location>
</feature>
<evidence type="ECO:0000313" key="4">
    <source>
        <dbReference type="Proteomes" id="UP000050326"/>
    </source>
</evidence>
<dbReference type="STRING" id="36849.OXPF_30680"/>
<evidence type="ECO:0000256" key="1">
    <source>
        <dbReference type="SAM" id="Phobius"/>
    </source>
</evidence>
<keyword evidence="1" id="KW-0472">Membrane</keyword>
<dbReference type="OrthoDB" id="9808253at2"/>
<keyword evidence="4" id="KW-1185">Reference proteome</keyword>
<keyword evidence="1" id="KW-1133">Transmembrane helix</keyword>
<proteinExistence type="predicted"/>
<reference evidence="3 4" key="1">
    <citation type="submission" date="2015-09" db="EMBL/GenBank/DDBJ databases">
        <title>Genome sequence of Oxobacter pfennigii DSM 3222.</title>
        <authorList>
            <person name="Poehlein A."/>
            <person name="Bengelsdorf F.R."/>
            <person name="Schiel-Bengelsdorf B."/>
            <person name="Duerre P."/>
            <person name="Daniel R."/>
        </authorList>
    </citation>
    <scope>NUCLEOTIDE SEQUENCE [LARGE SCALE GENOMIC DNA]</scope>
    <source>
        <strain evidence="3 4">DSM 3222</strain>
    </source>
</reference>
<dbReference type="Pfam" id="PF13490">
    <property type="entry name" value="zf-HC2"/>
    <property type="match status" value="1"/>
</dbReference>
<gene>
    <name evidence="3" type="primary">rsiW_1</name>
    <name evidence="3" type="ORF">OXPF_30680</name>
</gene>
<dbReference type="RefSeq" id="WP_054876059.1">
    <property type="nucleotide sequence ID" value="NZ_LKET01000039.1"/>
</dbReference>
<dbReference type="InterPro" id="IPR027383">
    <property type="entry name" value="Znf_put"/>
</dbReference>
<evidence type="ECO:0000259" key="2">
    <source>
        <dbReference type="Pfam" id="PF13490"/>
    </source>
</evidence>
<dbReference type="Proteomes" id="UP000050326">
    <property type="component" value="Unassembled WGS sequence"/>
</dbReference>
<sequence length="189" mass="21592">MDCRAADNLMMKYLDGDITQKEYEMLNMHLSSCESCKMEFEILRSAFFSIDNIKMEEAPENLERLVVSKIRSEKPVRAKNSWLPIAVSFLAVIMGWINIILVFRFTPAASIISDSFSHLNFLFNELFDLSLSLWKTIFTGSLKLLAMGRALDIARGVILETYGMAIALMILMSAVVLRLYGNIYRAFKH</sequence>